<evidence type="ECO:0000313" key="4">
    <source>
        <dbReference type="EMBL" id="MBV2361319.1"/>
    </source>
</evidence>
<dbReference type="EMBL" id="JAHRWL010000002">
    <property type="protein sequence ID" value="MBV2361319.1"/>
    <property type="molecule type" value="Genomic_DNA"/>
</dbReference>
<feature type="domain" description="Rcc01698-like C-terminal" evidence="3">
    <location>
        <begin position="1056"/>
        <end position="1156"/>
    </location>
</feature>
<dbReference type="InterPro" id="IPR056490">
    <property type="entry name" value="Rcc01698_C"/>
</dbReference>
<feature type="domain" description="Tip attachment protein J" evidence="2">
    <location>
        <begin position="806"/>
        <end position="965"/>
    </location>
</feature>
<gene>
    <name evidence="4" type="ORF">KUH32_16260</name>
</gene>
<dbReference type="RefSeq" id="WP_217779643.1">
    <property type="nucleotide sequence ID" value="NZ_JAHRWL010000002.1"/>
</dbReference>
<dbReference type="InterPro" id="IPR032876">
    <property type="entry name" value="J_dom"/>
</dbReference>
<proteinExistence type="predicted"/>
<dbReference type="GO" id="GO:0016787">
    <property type="term" value="F:hydrolase activity"/>
    <property type="evidence" value="ECO:0007669"/>
    <property type="project" value="UniProtKB-KW"/>
</dbReference>
<keyword evidence="5" id="KW-1185">Reference proteome</keyword>
<dbReference type="Proteomes" id="UP001166293">
    <property type="component" value="Unassembled WGS sequence"/>
</dbReference>
<comment type="caution">
    <text evidence="4">The sequence shown here is derived from an EMBL/GenBank/DDBJ whole genome shotgun (WGS) entry which is preliminary data.</text>
</comment>
<dbReference type="CDD" id="cd19607">
    <property type="entry name" value="GTA_TIM-barrel-like"/>
    <property type="match status" value="1"/>
</dbReference>
<evidence type="ECO:0000313" key="5">
    <source>
        <dbReference type="Proteomes" id="UP001166293"/>
    </source>
</evidence>
<sequence>MATILLSAAGAAIGSSVGGSVLGLSMTAVGRFIGASLGRAIDQRLMGSGAEAVETGRIERFRLTGAGEGAPIAQVYGRMRVGGHVIWSTEFREHVKKKRGGGGGGKGAPEQPTVKTYSYSISLAVALCEGEIAGVTRVWADGVELSSDDLTMRVYLGTRDQQPDPKMEAVEGAGTVPAYRGTAYVVFEDLQLDRFGNRVPQFSFEVLRPDLTDQTDVPLAVKGVALMPGSGEYTLATQRVTLRDGRTLFGQVGAKKVANINTPSERPDFEVAMDALQTDLPNCEAASLVVSWFGDDLRCGSCTIRPKVEQTSRDSGRMPWRVAGLTRDTAQSVPMLGDGAVYGGTPTDQSVIQAIRHMNDRGLAVVYYPFILMDQLDGNTLPDPWTGKDGQPALPWRGRITLDAAPGRAGSTDGTAAAEVDVAAFFGTAEAADFTIGADSVSYQGPAEWRYRRFILHQAALCAAAGGVDAFCIGSEMRSLTQIRGASGFPAVEALRALAAECRTILGPDVKIGYAADWSEYFGYHPQDGSGDVLFHLDPLWADPQIDFIGIDNYMPLSDWRDGANHADAEWSSVYNLDYLAANVAGGEGYDWYYPGDEARDLQLREPITDGAFDEPWVWRYKDIRGWWENRHHNRIGGLRSETPTEWVPGSKPIWFTEMGCAAIDKGTNQPNKFLDEKSSESALPYFSSGQRDELIQRQYLRAMYGFWTDPANNPVSEVYDGPMVDMSRALVWAWDTRPYPWFPGNSELWTDSPNYRRGHWLTGRATGRTLASVVCEICARVGLTEIDTSGLHGFVRGFLVPDVADARHALQPLMLAYGFDAIERDGRLVFRMRDGAKRGVVNAEHLALSDEIDGDQIETRSAEAEMAGRVRVQFVEADGDHGIAAEEAVMPEDRTHAVAESDLALALTRAEGRQTAERWLAEARVVRDTFRLSLPLSRLDVAAGDLVSLPAKSGPILARIDRVELGAQQLIEAVRVEPDVYKPAEIEDFPPRMTGFTAAVPVSPVFLDLPLMTGDEVPHAPHLALTADPWPGSVAVYTSPDDSDYALDTIIAAQSVIGVTETPLFAASSGVFDNGAPLQVRLASGSLQSVGTQRLLSGANVLAIGDGSPGNWELLQFANAEPLGADTWLLGRRLRGQLGTDAVMPDVWPEGSIVVLMDGTPAQIALSASERRLNRHFRIGPSRRFYDDDTYVHEQHAFDGVGLRPYSPAHLRLRDDGGDFVVSWIRRTRIDGDGWEGYDVPLGEDREIYLVRVMQGDTVRREVQVSEPVWTYSQALRASDGLVPGARILVAQMSDRFGPGPFAELACPV</sequence>
<keyword evidence="4" id="KW-0378">Hydrolase</keyword>
<organism evidence="4 5">
    <name type="scientific">Thalassococcus arenae</name>
    <dbReference type="NCBI Taxonomy" id="2851652"/>
    <lineage>
        <taxon>Bacteria</taxon>
        <taxon>Pseudomonadati</taxon>
        <taxon>Pseudomonadota</taxon>
        <taxon>Alphaproteobacteria</taxon>
        <taxon>Rhodobacterales</taxon>
        <taxon>Roseobacteraceae</taxon>
        <taxon>Thalassococcus</taxon>
    </lineage>
</organism>
<evidence type="ECO:0000259" key="2">
    <source>
        <dbReference type="Pfam" id="PF13550"/>
    </source>
</evidence>
<accession>A0ABS6NBB3</accession>
<dbReference type="Pfam" id="PF13550">
    <property type="entry name" value="Phage-tail_3"/>
    <property type="match status" value="1"/>
</dbReference>
<evidence type="ECO:0000259" key="3">
    <source>
        <dbReference type="Pfam" id="PF23666"/>
    </source>
</evidence>
<dbReference type="Pfam" id="PF23666">
    <property type="entry name" value="Rcc01698_C"/>
    <property type="match status" value="1"/>
</dbReference>
<reference evidence="4" key="1">
    <citation type="submission" date="2021-06" db="EMBL/GenBank/DDBJ databases">
        <title>Thalassococcus sp. CAU 1522 isolated from sea sand, Republic of Korea.</title>
        <authorList>
            <person name="Kim W."/>
        </authorList>
    </citation>
    <scope>NUCLEOTIDE SEQUENCE</scope>
    <source>
        <strain evidence="4">CAU 1522</strain>
    </source>
</reference>
<protein>
    <submittedName>
        <fullName evidence="4">Glycoside hydrolase/phage tail family protein</fullName>
    </submittedName>
</protein>
<feature type="domain" description="GTA TIM-barrel-like" evidence="1">
    <location>
        <begin position="449"/>
        <end position="744"/>
    </location>
</feature>
<evidence type="ECO:0000259" key="1">
    <source>
        <dbReference type="Pfam" id="PF13547"/>
    </source>
</evidence>
<name>A0ABS6NBB3_9RHOB</name>
<dbReference type="Pfam" id="PF13547">
    <property type="entry name" value="GTA_TIM"/>
    <property type="match status" value="1"/>
</dbReference>
<dbReference type="InterPro" id="IPR025195">
    <property type="entry name" value="GTA_TIM_dom"/>
</dbReference>